<dbReference type="InterPro" id="IPR014944">
    <property type="entry name" value="Toxin_SymE-like"/>
</dbReference>
<protein>
    <submittedName>
        <fullName evidence="3">Type I addiction module toxin, SymE family</fullName>
    </submittedName>
</protein>
<dbReference type="AlphaFoldDB" id="A0A4Q8LLQ7"/>
<feature type="domain" description="Toxin SymE-like" evidence="2">
    <location>
        <begin position="83"/>
        <end position="125"/>
    </location>
</feature>
<dbReference type="GO" id="GO:0016070">
    <property type="term" value="P:RNA metabolic process"/>
    <property type="evidence" value="ECO:0007669"/>
    <property type="project" value="InterPro"/>
</dbReference>
<dbReference type="GO" id="GO:0003723">
    <property type="term" value="F:RNA binding"/>
    <property type="evidence" value="ECO:0007669"/>
    <property type="project" value="InterPro"/>
</dbReference>
<dbReference type="GO" id="GO:0016788">
    <property type="term" value="F:hydrolase activity, acting on ester bonds"/>
    <property type="evidence" value="ECO:0007669"/>
    <property type="project" value="InterPro"/>
</dbReference>
<feature type="region of interest" description="Disordered" evidence="1">
    <location>
        <begin position="1"/>
        <end position="38"/>
    </location>
</feature>
<reference evidence="3 4" key="1">
    <citation type="submission" date="2019-02" db="EMBL/GenBank/DDBJ databases">
        <title>WGS of Pseudoxanthomonas species novum from clinical isolates.</title>
        <authorList>
            <person name="Bernier A.-M."/>
            <person name="Bernard K."/>
            <person name="Vachon A."/>
        </authorList>
    </citation>
    <scope>NUCLEOTIDE SEQUENCE [LARGE SCALE GENOMIC DNA]</scope>
    <source>
        <strain evidence="3 4">NML171202</strain>
    </source>
</reference>
<dbReference type="Pfam" id="PF08845">
    <property type="entry name" value="SymE_toxin"/>
    <property type="match status" value="1"/>
</dbReference>
<organism evidence="3 4">
    <name type="scientific">Pseudoxanthomonas winnipegensis</name>
    <dbReference type="NCBI Taxonomy" id="2480810"/>
    <lineage>
        <taxon>Bacteria</taxon>
        <taxon>Pseudomonadati</taxon>
        <taxon>Pseudomonadota</taxon>
        <taxon>Gammaproteobacteria</taxon>
        <taxon>Lysobacterales</taxon>
        <taxon>Lysobacteraceae</taxon>
        <taxon>Pseudoxanthomonas</taxon>
    </lineage>
</organism>
<evidence type="ECO:0000259" key="2">
    <source>
        <dbReference type="Pfam" id="PF08845"/>
    </source>
</evidence>
<gene>
    <name evidence="3" type="ORF">EA661_05865</name>
</gene>
<dbReference type="GO" id="GO:0005737">
    <property type="term" value="C:cytoplasm"/>
    <property type="evidence" value="ECO:0007669"/>
    <property type="project" value="InterPro"/>
</dbReference>
<sequence length="132" mass="14382">MSRKASTPTSTPSPRRRTRKPAAPFDVPAPTAPTPGLSLGNLAYTTLFTPVPMEDELPRKRASRPRQPTQCTIGTICHDVLVDGRTRSQCLPMLRLRGQWLAALGFVPGSKPRIAVVDGTLVITPTLDAKRR</sequence>
<dbReference type="Proteomes" id="UP000291286">
    <property type="component" value="Unassembled WGS sequence"/>
</dbReference>
<dbReference type="RefSeq" id="WP_130516691.1">
    <property type="nucleotide sequence ID" value="NZ_SHMB01000002.1"/>
</dbReference>
<evidence type="ECO:0000313" key="3">
    <source>
        <dbReference type="EMBL" id="TAA31107.1"/>
    </source>
</evidence>
<evidence type="ECO:0000256" key="1">
    <source>
        <dbReference type="SAM" id="MobiDB-lite"/>
    </source>
</evidence>
<comment type="caution">
    <text evidence="3">The sequence shown here is derived from an EMBL/GenBank/DDBJ whole genome shotgun (WGS) entry which is preliminary data.</text>
</comment>
<feature type="compositionally biased region" description="Low complexity" evidence="1">
    <location>
        <begin position="1"/>
        <end position="13"/>
    </location>
</feature>
<accession>A0A4Q8LLQ7</accession>
<name>A0A4Q8LLQ7_9GAMM</name>
<evidence type="ECO:0000313" key="4">
    <source>
        <dbReference type="Proteomes" id="UP000291286"/>
    </source>
</evidence>
<dbReference type="EMBL" id="SHMB01000002">
    <property type="protein sequence ID" value="TAA31107.1"/>
    <property type="molecule type" value="Genomic_DNA"/>
</dbReference>
<proteinExistence type="predicted"/>